<evidence type="ECO:0000313" key="3">
    <source>
        <dbReference type="Proteomes" id="UP000317624"/>
    </source>
</evidence>
<dbReference type="InterPro" id="IPR002060">
    <property type="entry name" value="Squ/phyt_synthse"/>
</dbReference>
<dbReference type="Pfam" id="PF00494">
    <property type="entry name" value="SQS_PSY"/>
    <property type="match status" value="1"/>
</dbReference>
<dbReference type="EMBL" id="VMRJ01000007">
    <property type="protein sequence ID" value="TVT37362.1"/>
    <property type="molecule type" value="Genomic_DNA"/>
</dbReference>
<dbReference type="AlphaFoldDB" id="A0A558BLG8"/>
<organism evidence="2 3">
    <name type="scientific">Hymenobacter setariae</name>
    <dbReference type="NCBI Taxonomy" id="2594794"/>
    <lineage>
        <taxon>Bacteria</taxon>
        <taxon>Pseudomonadati</taxon>
        <taxon>Bacteroidota</taxon>
        <taxon>Cytophagia</taxon>
        <taxon>Cytophagales</taxon>
        <taxon>Hymenobacteraceae</taxon>
        <taxon>Hymenobacter</taxon>
    </lineage>
</organism>
<dbReference type="Gene3D" id="1.10.600.10">
    <property type="entry name" value="Farnesyl Diphosphate Synthase"/>
    <property type="match status" value="1"/>
</dbReference>
<dbReference type="InterPro" id="IPR044843">
    <property type="entry name" value="Trans_IPPS_bact-type"/>
</dbReference>
<accession>A0A558BLG8</accession>
<protein>
    <submittedName>
        <fullName evidence="2">Phytoene/squalene synthase family protein</fullName>
    </submittedName>
</protein>
<dbReference type="GO" id="GO:0051996">
    <property type="term" value="F:squalene synthase [NAD(P)H] activity"/>
    <property type="evidence" value="ECO:0007669"/>
    <property type="project" value="InterPro"/>
</dbReference>
<keyword evidence="3" id="KW-1185">Reference proteome</keyword>
<reference evidence="2 3" key="1">
    <citation type="submission" date="2019-07" db="EMBL/GenBank/DDBJ databases">
        <title>Hymenobacter sp. straun FUR1 Genome sequencing and assembly.</title>
        <authorList>
            <person name="Chhetri G."/>
        </authorList>
    </citation>
    <scope>NUCLEOTIDE SEQUENCE [LARGE SCALE GENOMIC DNA]</scope>
    <source>
        <strain evidence="2 3">Fur1</strain>
    </source>
</reference>
<dbReference type="GO" id="GO:0004311">
    <property type="term" value="F:geranylgeranyl diphosphate synthase activity"/>
    <property type="evidence" value="ECO:0007669"/>
    <property type="project" value="InterPro"/>
</dbReference>
<dbReference type="OrthoDB" id="9807580at2"/>
<dbReference type="PANTHER" id="PTHR31480">
    <property type="entry name" value="BIFUNCTIONAL LYCOPENE CYCLASE/PHYTOENE SYNTHASE"/>
    <property type="match status" value="1"/>
</dbReference>
<dbReference type="SUPFAM" id="SSF48576">
    <property type="entry name" value="Terpenoid synthases"/>
    <property type="match status" value="1"/>
</dbReference>
<name>A0A558BLG8_9BACT</name>
<dbReference type="Proteomes" id="UP000317624">
    <property type="component" value="Unassembled WGS sequence"/>
</dbReference>
<sequence>MNHEQLFTDTSLACAQLITRRYSTSFSLGIRTLDKELHRAIYAIYGFVRWADEIVDTFHSHDKAALLATFEHDTYAAIAAGFSLNPVLHAFQWAVNEYGIDHEFIDAFLRSMEMDLEDRNYRQELYEKYIYGSAEVVGLMCLRVFCHQEPARFEQLREPARRLGAAFQKVNFLRDIRSDYEDRGRVYFPGLRYEQFDNETKRTIEADIRADFEAAYVGIQQLPRSARLGVHLAYVYYLKLFYKLRQAPAAQVLAERVRLPDNTKLLLLLGSWLRYRLRLVG</sequence>
<keyword evidence="1" id="KW-0808">Transferase</keyword>
<dbReference type="InterPro" id="IPR033904">
    <property type="entry name" value="Trans_IPPS_HH"/>
</dbReference>
<dbReference type="InterPro" id="IPR019845">
    <property type="entry name" value="Squalene/phytoene_synthase_CS"/>
</dbReference>
<evidence type="ECO:0000256" key="1">
    <source>
        <dbReference type="ARBA" id="ARBA00022679"/>
    </source>
</evidence>
<dbReference type="GO" id="GO:0016117">
    <property type="term" value="P:carotenoid biosynthetic process"/>
    <property type="evidence" value="ECO:0007669"/>
    <property type="project" value="UniProtKB-ARBA"/>
</dbReference>
<dbReference type="SFLD" id="SFLDG01212">
    <property type="entry name" value="Phytoene_synthase_like"/>
    <property type="match status" value="1"/>
</dbReference>
<dbReference type="SFLD" id="SFLDS00005">
    <property type="entry name" value="Isoprenoid_Synthase_Type_I"/>
    <property type="match status" value="1"/>
</dbReference>
<dbReference type="CDD" id="cd00683">
    <property type="entry name" value="Trans_IPPS_HH"/>
    <property type="match status" value="1"/>
</dbReference>
<dbReference type="SFLD" id="SFLDG01018">
    <property type="entry name" value="Squalene/Phytoene_Synthase_Lik"/>
    <property type="match status" value="1"/>
</dbReference>
<dbReference type="InterPro" id="IPR008949">
    <property type="entry name" value="Isoprenoid_synthase_dom_sf"/>
</dbReference>
<comment type="caution">
    <text evidence="2">The sequence shown here is derived from an EMBL/GenBank/DDBJ whole genome shotgun (WGS) entry which is preliminary data.</text>
</comment>
<dbReference type="PROSITE" id="PS01045">
    <property type="entry name" value="SQUALEN_PHYTOEN_SYN_2"/>
    <property type="match status" value="1"/>
</dbReference>
<evidence type="ECO:0000313" key="2">
    <source>
        <dbReference type="EMBL" id="TVT37362.1"/>
    </source>
</evidence>
<proteinExistence type="predicted"/>
<dbReference type="RefSeq" id="WP_144852850.1">
    <property type="nucleotide sequence ID" value="NZ_VMRJ01000007.1"/>
</dbReference>
<gene>
    <name evidence="2" type="ORF">FNT36_23450</name>
</gene>